<dbReference type="Proteomes" id="UP000887579">
    <property type="component" value="Unplaced"/>
</dbReference>
<name>A0AC34GNI2_9BILA</name>
<dbReference type="WBParaSite" id="ES5_v2.g433.t1">
    <property type="protein sequence ID" value="ES5_v2.g433.t1"/>
    <property type="gene ID" value="ES5_v2.g433"/>
</dbReference>
<reference evidence="2" key="1">
    <citation type="submission" date="2022-11" db="UniProtKB">
        <authorList>
            <consortium name="WormBaseParasite"/>
        </authorList>
    </citation>
    <scope>IDENTIFICATION</scope>
</reference>
<evidence type="ECO:0000313" key="1">
    <source>
        <dbReference type="Proteomes" id="UP000887579"/>
    </source>
</evidence>
<organism evidence="1 2">
    <name type="scientific">Panagrolaimus sp. ES5</name>
    <dbReference type="NCBI Taxonomy" id="591445"/>
    <lineage>
        <taxon>Eukaryota</taxon>
        <taxon>Metazoa</taxon>
        <taxon>Ecdysozoa</taxon>
        <taxon>Nematoda</taxon>
        <taxon>Chromadorea</taxon>
        <taxon>Rhabditida</taxon>
        <taxon>Tylenchina</taxon>
        <taxon>Panagrolaimomorpha</taxon>
        <taxon>Panagrolaimoidea</taxon>
        <taxon>Panagrolaimidae</taxon>
        <taxon>Panagrolaimus</taxon>
    </lineage>
</organism>
<protein>
    <submittedName>
        <fullName evidence="2">Uncharacterized protein</fullName>
    </submittedName>
</protein>
<evidence type="ECO:0000313" key="2">
    <source>
        <dbReference type="WBParaSite" id="ES5_v2.g433.t1"/>
    </source>
</evidence>
<proteinExistence type="predicted"/>
<sequence length="90" mass="9586">MEKMKPQQYDVLAALRALDSDELRQFLMNPANDISDMDKAQELAQTIIIIVEESSSEESGHESSSGNGTAEASGSESSGFGDESEASGDN</sequence>
<accession>A0AC34GNI2</accession>